<feature type="region of interest" description="Disordered" evidence="1">
    <location>
        <begin position="17"/>
        <end position="56"/>
    </location>
</feature>
<proteinExistence type="predicted"/>
<evidence type="ECO:0000313" key="2">
    <source>
        <dbReference type="EMBL" id="CDX54290.1"/>
    </source>
</evidence>
<dbReference type="EMBL" id="CCNE01000011">
    <property type="protein sequence ID" value="CDX54290.1"/>
    <property type="molecule type" value="Genomic_DNA"/>
</dbReference>
<reference evidence="2 3" key="1">
    <citation type="submission" date="2014-08" db="EMBL/GenBank/DDBJ databases">
        <authorList>
            <person name="Moulin Lionel"/>
        </authorList>
    </citation>
    <scope>NUCLEOTIDE SEQUENCE [LARGE SCALE GENOMIC DNA]</scope>
</reference>
<evidence type="ECO:0000256" key="1">
    <source>
        <dbReference type="SAM" id="MobiDB-lite"/>
    </source>
</evidence>
<feature type="compositionally biased region" description="Polar residues" evidence="1">
    <location>
        <begin position="39"/>
        <end position="56"/>
    </location>
</feature>
<dbReference type="AlphaFoldDB" id="A0A090G806"/>
<dbReference type="Proteomes" id="UP000046122">
    <property type="component" value="Unassembled WGS sequence"/>
</dbReference>
<feature type="compositionally biased region" description="Low complexity" evidence="1">
    <location>
        <begin position="17"/>
        <end position="31"/>
    </location>
</feature>
<name>A0A090G806_MESPL</name>
<accession>A0A090G806</accession>
<organism evidence="2 3">
    <name type="scientific">Mesorhizobium plurifarium</name>
    <dbReference type="NCBI Taxonomy" id="69974"/>
    <lineage>
        <taxon>Bacteria</taxon>
        <taxon>Pseudomonadati</taxon>
        <taxon>Pseudomonadota</taxon>
        <taxon>Alphaproteobacteria</taxon>
        <taxon>Hyphomicrobiales</taxon>
        <taxon>Phyllobacteriaceae</taxon>
        <taxon>Mesorhizobium</taxon>
    </lineage>
</organism>
<sequence length="56" mass="5420">MKAGGFVVTGDDTAATAMAGGGSDAASAQDGHMPAAIATSKNPNVVTNTQSRIDPS</sequence>
<evidence type="ECO:0000313" key="3">
    <source>
        <dbReference type="Proteomes" id="UP000046122"/>
    </source>
</evidence>
<gene>
    <name evidence="2" type="ORF">MPL3365_190163</name>
</gene>
<protein>
    <submittedName>
        <fullName evidence="2">Uncharacterized protein</fullName>
    </submittedName>
</protein>